<dbReference type="EMBL" id="BIFT01000002">
    <property type="protein sequence ID" value="GCE31257.1"/>
    <property type="molecule type" value="Genomic_DNA"/>
</dbReference>
<accession>A0A402BJ06</accession>
<organism evidence="1 2">
    <name type="scientific">Dictyobacter alpinus</name>
    <dbReference type="NCBI Taxonomy" id="2014873"/>
    <lineage>
        <taxon>Bacteria</taxon>
        <taxon>Bacillati</taxon>
        <taxon>Chloroflexota</taxon>
        <taxon>Ktedonobacteria</taxon>
        <taxon>Ktedonobacterales</taxon>
        <taxon>Dictyobacteraceae</taxon>
        <taxon>Dictyobacter</taxon>
    </lineage>
</organism>
<evidence type="ECO:0000313" key="2">
    <source>
        <dbReference type="Proteomes" id="UP000287171"/>
    </source>
</evidence>
<proteinExistence type="predicted"/>
<gene>
    <name evidence="1" type="ORF">KDA_67410</name>
</gene>
<reference evidence="2" key="1">
    <citation type="submission" date="2018-12" db="EMBL/GenBank/DDBJ databases">
        <title>Tengunoibacter tsumagoiensis gen. nov., sp. nov., Dictyobacter kobayashii sp. nov., D. alpinus sp. nov., and D. joshuensis sp. nov. and description of Dictyobacteraceae fam. nov. within the order Ktedonobacterales isolated from Tengu-no-mugimeshi.</title>
        <authorList>
            <person name="Wang C.M."/>
            <person name="Zheng Y."/>
            <person name="Sakai Y."/>
            <person name="Toyoda A."/>
            <person name="Minakuchi Y."/>
            <person name="Abe K."/>
            <person name="Yokota A."/>
            <person name="Yabe S."/>
        </authorList>
    </citation>
    <scope>NUCLEOTIDE SEQUENCE [LARGE SCALE GENOMIC DNA]</scope>
    <source>
        <strain evidence="2">Uno16</strain>
    </source>
</reference>
<sequence>MSIICDFIGASRPEKRLNTEQMNLLIGDLISEVLVTYPFTIFVGDVLDSPEVFDYHDHIIPDIHPSWIMQEMEDCEDLSVITTLRYNGNNESSFVEVLQHLSFETENICIFFGFPVDGVHPLNYKRSWSGVMLFSLTKPYLIEYGALASSFQDTLSQFLVFYTTTGDIDQRLEPVIQPIIRRHFGPDYILGYASDYNVK</sequence>
<comment type="caution">
    <text evidence="1">The sequence shown here is derived from an EMBL/GenBank/DDBJ whole genome shotgun (WGS) entry which is preliminary data.</text>
</comment>
<protein>
    <submittedName>
        <fullName evidence="1">Uncharacterized protein</fullName>
    </submittedName>
</protein>
<name>A0A402BJ06_9CHLR</name>
<evidence type="ECO:0000313" key="1">
    <source>
        <dbReference type="EMBL" id="GCE31257.1"/>
    </source>
</evidence>
<dbReference type="Proteomes" id="UP000287171">
    <property type="component" value="Unassembled WGS sequence"/>
</dbReference>
<dbReference type="RefSeq" id="WP_126631243.1">
    <property type="nucleotide sequence ID" value="NZ_BIFT01000002.1"/>
</dbReference>
<dbReference type="AlphaFoldDB" id="A0A402BJ06"/>
<keyword evidence="2" id="KW-1185">Reference proteome</keyword>